<comment type="caution">
    <text evidence="2">The sequence shown here is derived from an EMBL/GenBank/DDBJ whole genome shotgun (WGS) entry which is preliminary data.</text>
</comment>
<evidence type="ECO:0000259" key="1">
    <source>
        <dbReference type="Pfam" id="PF12697"/>
    </source>
</evidence>
<organism evidence="2 3">
    <name type="scientific">Acinetobacter modestus</name>
    <dbReference type="NCBI Taxonomy" id="1776740"/>
    <lineage>
        <taxon>Bacteria</taxon>
        <taxon>Pseudomonadati</taxon>
        <taxon>Pseudomonadota</taxon>
        <taxon>Gammaproteobacteria</taxon>
        <taxon>Moraxellales</taxon>
        <taxon>Moraxellaceae</taxon>
        <taxon>Acinetobacter</taxon>
    </lineage>
</organism>
<name>A0ABN0JP17_9GAMM</name>
<dbReference type="EMBL" id="APOJ01000023">
    <property type="protein sequence ID" value="ENU26991.1"/>
    <property type="molecule type" value="Genomic_DNA"/>
</dbReference>
<accession>A0ABN0JP17</accession>
<sequence length="262" mass="29634">MQHCETVKKIISTRQGNLFVKIWQPQQTELSKQIPILLFHDSLGCVQLWRDFPQQLCTETHRMIIAYDRRGFGQSDASDVQLSTDFIQQEALVAAELLDQLGISQVIALGHSVGGGMAVSFASQYPFKCVAVITEAAQAYIEQKTLDAVSAAKQMFQQPEQLQKLKKYHAEKAQWVLDAWTETWLSPAFRNWTLDNDLKALQTKLLVIHGHNDEYGSLAQPERLAKDADAELHLIEACGHVPHREKPQLIVQIIKEFVAIYA</sequence>
<dbReference type="Gene3D" id="3.40.50.1820">
    <property type="entry name" value="alpha/beta hydrolase"/>
    <property type="match status" value="1"/>
</dbReference>
<dbReference type="Proteomes" id="UP000013190">
    <property type="component" value="Unassembled WGS sequence"/>
</dbReference>
<proteinExistence type="predicted"/>
<dbReference type="PANTHER" id="PTHR43433">
    <property type="entry name" value="HYDROLASE, ALPHA/BETA FOLD FAMILY PROTEIN"/>
    <property type="match status" value="1"/>
</dbReference>
<gene>
    <name evidence="2" type="ORF">F992_01595</name>
</gene>
<dbReference type="GeneID" id="92835001"/>
<feature type="domain" description="AB hydrolase-1" evidence="1">
    <location>
        <begin position="60"/>
        <end position="252"/>
    </location>
</feature>
<dbReference type="SUPFAM" id="SSF53474">
    <property type="entry name" value="alpha/beta-Hydrolases"/>
    <property type="match status" value="1"/>
</dbReference>
<dbReference type="RefSeq" id="WP_004661584.1">
    <property type="nucleotide sequence ID" value="NZ_BMDV01000002.1"/>
</dbReference>
<dbReference type="PANTHER" id="PTHR43433:SF5">
    <property type="entry name" value="AB HYDROLASE-1 DOMAIN-CONTAINING PROTEIN"/>
    <property type="match status" value="1"/>
</dbReference>
<protein>
    <recommendedName>
        <fullName evidence="1">AB hydrolase-1 domain-containing protein</fullName>
    </recommendedName>
</protein>
<keyword evidence="3" id="KW-1185">Reference proteome</keyword>
<dbReference type="InterPro" id="IPR029058">
    <property type="entry name" value="AB_hydrolase_fold"/>
</dbReference>
<evidence type="ECO:0000313" key="3">
    <source>
        <dbReference type="Proteomes" id="UP000013190"/>
    </source>
</evidence>
<dbReference type="InterPro" id="IPR050471">
    <property type="entry name" value="AB_hydrolase"/>
</dbReference>
<dbReference type="Pfam" id="PF12697">
    <property type="entry name" value="Abhydrolase_6"/>
    <property type="match status" value="1"/>
</dbReference>
<dbReference type="InterPro" id="IPR000073">
    <property type="entry name" value="AB_hydrolase_1"/>
</dbReference>
<reference evidence="3" key="1">
    <citation type="submission" date="2013-02" db="EMBL/GenBank/DDBJ databases">
        <title>The Genome Sequence of Acinetobacter sp. NIPH 236.</title>
        <authorList>
            <consortium name="The Broad Institute Genome Sequencing Platform"/>
            <consortium name="The Broad Institute Genome Sequencing Center for Infectious Disease"/>
            <person name="Cerqueira G."/>
            <person name="Feldgarden M."/>
            <person name="Courvalin P."/>
            <person name="Perichon B."/>
            <person name="Grillot-Courvalin C."/>
            <person name="Clermont D."/>
            <person name="Rocha E."/>
            <person name="Yoon E.-J."/>
            <person name="Nemec A."/>
            <person name="Walker B."/>
            <person name="Young S.K."/>
            <person name="Zeng Q."/>
            <person name="Gargeya S."/>
            <person name="Fitzgerald M."/>
            <person name="Haas B."/>
            <person name="Abouelleil A."/>
            <person name="Alvarado L."/>
            <person name="Arachchi H.M."/>
            <person name="Berlin A.M."/>
            <person name="Chapman S.B."/>
            <person name="Dewar J."/>
            <person name="Goldberg J."/>
            <person name="Griggs A."/>
            <person name="Gujja S."/>
            <person name="Hansen M."/>
            <person name="Howarth C."/>
            <person name="Imamovic A."/>
            <person name="Larimer J."/>
            <person name="McCowan C."/>
            <person name="Murphy C."/>
            <person name="Neiman D."/>
            <person name="Pearson M."/>
            <person name="Priest M."/>
            <person name="Roberts A."/>
            <person name="Saif S."/>
            <person name="Shea T."/>
            <person name="Sisk P."/>
            <person name="Sykes S."/>
            <person name="Wortman J."/>
            <person name="Nusbaum C."/>
            <person name="Birren B."/>
        </authorList>
    </citation>
    <scope>NUCLEOTIDE SEQUENCE [LARGE SCALE GENOMIC DNA]</scope>
    <source>
        <strain evidence="3">NIPH 236</strain>
    </source>
</reference>
<dbReference type="PRINTS" id="PR00111">
    <property type="entry name" value="ABHYDROLASE"/>
</dbReference>
<reference evidence="2 3" key="2">
    <citation type="journal article" date="2016" name="Int. J. Syst. Evol. Microbiol.">
        <title>Taxonomy of haemolytic and/or proteolytic strains of the genus Acinetobacter with the proposal of Acinetobacter courvalinii sp. nov. (genomic species 14 sensu Bouvet &amp; Jeanjean), Acinetobacter dispersus sp. nov. (genomic species 17), Acinetobacter modestus sp. nov., Acinetobacter proteolyticus sp. nov. and Acinetobacter vivianii sp. nov.</title>
        <authorList>
            <person name="Nemec A."/>
            <person name="Radolfova-Krizova L."/>
            <person name="Maixnerova M."/>
            <person name="Vrestiakova E."/>
            <person name="Jezek P."/>
            <person name="Sedo O."/>
        </authorList>
    </citation>
    <scope>NUCLEOTIDE SEQUENCE [LARGE SCALE GENOMIC DNA]</scope>
    <source>
        <strain evidence="2 3">NIPH 236</strain>
    </source>
</reference>
<evidence type="ECO:0000313" key="2">
    <source>
        <dbReference type="EMBL" id="ENU26991.1"/>
    </source>
</evidence>